<dbReference type="Gene3D" id="2.60.40.3500">
    <property type="match status" value="1"/>
</dbReference>
<organism evidence="2 3">
    <name type="scientific">Eiseniibacteriota bacterium</name>
    <dbReference type="NCBI Taxonomy" id="2212470"/>
    <lineage>
        <taxon>Bacteria</taxon>
        <taxon>Candidatus Eiseniibacteriota</taxon>
    </lineage>
</organism>
<dbReference type="EMBL" id="JAGQHS010000077">
    <property type="protein sequence ID" value="MCA9757028.1"/>
    <property type="molecule type" value="Genomic_DNA"/>
</dbReference>
<sequence>MVLDAANASRGSVRRAIGATAGILAFGAALVLAGRADAYPLGKATLEPAGQGGVFHLETANGSGQIAHEVFCLEEPYRVVLDVYGADEPVELQGAQGSLVSTVRSSIWKDDDNGRIVRYVLETKTPVSYATESSSGSLALTLTPSNSTDPMPMPEPMHTAKAVTESDDHVMAKEPMQAKATAMTKTTEAPKLSAEPLSAHPAQDAAPVLGSADPRANHAPKQPSSGSSGGAKSTKPMNLDVQNAEVRTVFRSISEFSGVNIVPDRDVVGPVSIKLSQVPWRQALDIVAQSAGLIVVEGDTNDVLRVATLKTYHAEELERESQARKREDYLPLETHVFRVGYANASELTGAVGLVLS</sequence>
<dbReference type="AlphaFoldDB" id="A0A956SG66"/>
<accession>A0A956SG66</accession>
<dbReference type="Proteomes" id="UP000739538">
    <property type="component" value="Unassembled WGS sequence"/>
</dbReference>
<evidence type="ECO:0000313" key="3">
    <source>
        <dbReference type="Proteomes" id="UP000739538"/>
    </source>
</evidence>
<proteinExistence type="predicted"/>
<name>A0A956SG66_UNCEI</name>
<dbReference type="PANTHER" id="PTHR30604:SF1">
    <property type="entry name" value="DNA UTILIZATION PROTEIN HOFQ"/>
    <property type="match status" value="1"/>
</dbReference>
<feature type="compositionally biased region" description="Polar residues" evidence="1">
    <location>
        <begin position="133"/>
        <end position="149"/>
    </location>
</feature>
<gene>
    <name evidence="2" type="ORF">KDA27_14585</name>
</gene>
<dbReference type="PANTHER" id="PTHR30604">
    <property type="entry name" value="PROTEIN TRANSPORT PROTEIN HOFQ"/>
    <property type="match status" value="1"/>
</dbReference>
<comment type="caution">
    <text evidence="2">The sequence shown here is derived from an EMBL/GenBank/DDBJ whole genome shotgun (WGS) entry which is preliminary data.</text>
</comment>
<feature type="region of interest" description="Disordered" evidence="1">
    <location>
        <begin position="179"/>
        <end position="238"/>
    </location>
</feature>
<dbReference type="InterPro" id="IPR051808">
    <property type="entry name" value="Type_IV_pilus_biogenesis"/>
</dbReference>
<feature type="compositionally biased region" description="Low complexity" evidence="1">
    <location>
        <begin position="179"/>
        <end position="191"/>
    </location>
</feature>
<evidence type="ECO:0000313" key="2">
    <source>
        <dbReference type="EMBL" id="MCA9757028.1"/>
    </source>
</evidence>
<reference evidence="2" key="1">
    <citation type="submission" date="2020-04" db="EMBL/GenBank/DDBJ databases">
        <authorList>
            <person name="Zhang T."/>
        </authorList>
    </citation>
    <scope>NUCLEOTIDE SEQUENCE</scope>
    <source>
        <strain evidence="2">HKST-UBA02</strain>
    </source>
</reference>
<reference evidence="2" key="2">
    <citation type="journal article" date="2021" name="Microbiome">
        <title>Successional dynamics and alternative stable states in a saline activated sludge microbial community over 9 years.</title>
        <authorList>
            <person name="Wang Y."/>
            <person name="Ye J."/>
            <person name="Ju F."/>
            <person name="Liu L."/>
            <person name="Boyd J.A."/>
            <person name="Deng Y."/>
            <person name="Parks D.H."/>
            <person name="Jiang X."/>
            <person name="Yin X."/>
            <person name="Woodcroft B.J."/>
            <person name="Tyson G.W."/>
            <person name="Hugenholtz P."/>
            <person name="Polz M.F."/>
            <person name="Zhang T."/>
        </authorList>
    </citation>
    <scope>NUCLEOTIDE SEQUENCE</scope>
    <source>
        <strain evidence="2">HKST-UBA02</strain>
    </source>
</reference>
<protein>
    <recommendedName>
        <fullName evidence="4">Secretin/TonB short N-terminal domain-containing protein</fullName>
    </recommendedName>
</protein>
<evidence type="ECO:0008006" key="4">
    <source>
        <dbReference type="Google" id="ProtNLM"/>
    </source>
</evidence>
<dbReference type="Gene3D" id="3.30.1370.130">
    <property type="match status" value="1"/>
</dbReference>
<feature type="region of interest" description="Disordered" evidence="1">
    <location>
        <begin position="133"/>
        <end position="158"/>
    </location>
</feature>
<evidence type="ECO:0000256" key="1">
    <source>
        <dbReference type="SAM" id="MobiDB-lite"/>
    </source>
</evidence>
<feature type="non-terminal residue" evidence="2">
    <location>
        <position position="356"/>
    </location>
</feature>